<evidence type="ECO:0000256" key="5">
    <source>
        <dbReference type="ARBA" id="ARBA00022723"/>
    </source>
</evidence>
<dbReference type="AlphaFoldDB" id="X1T6G3"/>
<keyword evidence="10" id="KW-0411">Iron-sulfur</keyword>
<keyword evidence="9" id="KW-0408">Iron</keyword>
<dbReference type="PANTHER" id="PTHR43598:SF1">
    <property type="entry name" value="FORMATE DEHYDROGENASE-O MAJOR SUBUNIT"/>
    <property type="match status" value="1"/>
</dbReference>
<dbReference type="EMBL" id="BARW01017294">
    <property type="protein sequence ID" value="GAJ00859.1"/>
    <property type="molecule type" value="Genomic_DNA"/>
</dbReference>
<dbReference type="GO" id="GO:0043546">
    <property type="term" value="F:molybdopterin cofactor binding"/>
    <property type="evidence" value="ECO:0007669"/>
    <property type="project" value="InterPro"/>
</dbReference>
<dbReference type="GO" id="GO:0042597">
    <property type="term" value="C:periplasmic space"/>
    <property type="evidence" value="ECO:0007669"/>
    <property type="project" value="UniProtKB-SubCell"/>
</dbReference>
<accession>X1T6G3</accession>
<dbReference type="Gene3D" id="3.40.228.10">
    <property type="entry name" value="Dimethylsulfoxide Reductase, domain 2"/>
    <property type="match status" value="1"/>
</dbReference>
<reference evidence="12" key="1">
    <citation type="journal article" date="2014" name="Front. Microbiol.">
        <title>High frequency of phylogenetically diverse reductive dehalogenase-homologous genes in deep subseafloor sedimentary metagenomes.</title>
        <authorList>
            <person name="Kawai M."/>
            <person name="Futagami T."/>
            <person name="Toyoda A."/>
            <person name="Takaki Y."/>
            <person name="Nishi S."/>
            <person name="Hori S."/>
            <person name="Arai W."/>
            <person name="Tsubouchi T."/>
            <person name="Morono Y."/>
            <person name="Uchiyama I."/>
            <person name="Ito T."/>
            <person name="Fujiyama A."/>
            <person name="Inagaki F."/>
            <person name="Takami H."/>
        </authorList>
    </citation>
    <scope>NUCLEOTIDE SEQUENCE</scope>
    <source>
        <strain evidence="12">Expedition CK06-06</strain>
    </source>
</reference>
<protein>
    <recommendedName>
        <fullName evidence="11">Molybdopterin dinucleotide-binding domain-containing protein</fullName>
    </recommendedName>
</protein>
<dbReference type="GO" id="GO:0009055">
    <property type="term" value="F:electron transfer activity"/>
    <property type="evidence" value="ECO:0007669"/>
    <property type="project" value="TreeGrafter"/>
</dbReference>
<evidence type="ECO:0000259" key="11">
    <source>
        <dbReference type="Pfam" id="PF01568"/>
    </source>
</evidence>
<dbReference type="PANTHER" id="PTHR43598">
    <property type="entry name" value="TUNGSTEN-CONTAINING FORMYLMETHANOFURAN DEHYDROGENASE 2 SUBUNIT B"/>
    <property type="match status" value="1"/>
</dbReference>
<comment type="similarity">
    <text evidence="3">Belongs to the prokaryotic molybdopterin-containing oxidoreductase family.</text>
</comment>
<keyword evidence="4" id="KW-0004">4Fe-4S</keyword>
<name>X1T6G3_9ZZZZ</name>
<dbReference type="GO" id="GO:0051539">
    <property type="term" value="F:4 iron, 4 sulfur cluster binding"/>
    <property type="evidence" value="ECO:0007669"/>
    <property type="project" value="UniProtKB-KW"/>
</dbReference>
<evidence type="ECO:0000256" key="2">
    <source>
        <dbReference type="ARBA" id="ARBA00004418"/>
    </source>
</evidence>
<evidence type="ECO:0000313" key="12">
    <source>
        <dbReference type="EMBL" id="GAJ00859.1"/>
    </source>
</evidence>
<organism evidence="12">
    <name type="scientific">marine sediment metagenome</name>
    <dbReference type="NCBI Taxonomy" id="412755"/>
    <lineage>
        <taxon>unclassified sequences</taxon>
        <taxon>metagenomes</taxon>
        <taxon>ecological metagenomes</taxon>
    </lineage>
</organism>
<keyword evidence="5" id="KW-0479">Metal-binding</keyword>
<evidence type="ECO:0000256" key="3">
    <source>
        <dbReference type="ARBA" id="ARBA00010312"/>
    </source>
</evidence>
<dbReference type="SUPFAM" id="SSF53706">
    <property type="entry name" value="Formate dehydrogenase/DMSO reductase, domains 1-3"/>
    <property type="match status" value="1"/>
</dbReference>
<comment type="cofactor">
    <cofactor evidence="1">
        <name>[4Fe-4S] cluster</name>
        <dbReference type="ChEBI" id="CHEBI:49883"/>
    </cofactor>
</comment>
<evidence type="ECO:0000256" key="6">
    <source>
        <dbReference type="ARBA" id="ARBA00022729"/>
    </source>
</evidence>
<evidence type="ECO:0000256" key="1">
    <source>
        <dbReference type="ARBA" id="ARBA00001966"/>
    </source>
</evidence>
<evidence type="ECO:0000256" key="10">
    <source>
        <dbReference type="ARBA" id="ARBA00023014"/>
    </source>
</evidence>
<feature type="non-terminal residue" evidence="12">
    <location>
        <position position="280"/>
    </location>
</feature>
<evidence type="ECO:0000256" key="8">
    <source>
        <dbReference type="ARBA" id="ARBA00023002"/>
    </source>
</evidence>
<dbReference type="InterPro" id="IPR006655">
    <property type="entry name" value="Mopterin_OxRdtase_prok_CS"/>
</dbReference>
<keyword evidence="8" id="KW-0560">Oxidoreductase</keyword>
<dbReference type="Gene3D" id="2.40.40.20">
    <property type="match status" value="1"/>
</dbReference>
<feature type="non-terminal residue" evidence="12">
    <location>
        <position position="1"/>
    </location>
</feature>
<dbReference type="GO" id="GO:0030151">
    <property type="term" value="F:molybdenum ion binding"/>
    <property type="evidence" value="ECO:0007669"/>
    <property type="project" value="TreeGrafter"/>
</dbReference>
<keyword evidence="6" id="KW-0732">Signal</keyword>
<dbReference type="Pfam" id="PF01568">
    <property type="entry name" value="Molydop_binding"/>
    <property type="match status" value="1"/>
</dbReference>
<dbReference type="PROSITE" id="PS00932">
    <property type="entry name" value="MOLYBDOPTERIN_PROK_3"/>
    <property type="match status" value="1"/>
</dbReference>
<evidence type="ECO:0000256" key="9">
    <source>
        <dbReference type="ARBA" id="ARBA00023004"/>
    </source>
</evidence>
<gene>
    <name evidence="12" type="ORF">S12H4_29912</name>
</gene>
<comment type="subcellular location">
    <subcellularLocation>
        <location evidence="2">Periplasm</location>
    </subcellularLocation>
</comment>
<sequence length="280" mass="31200">PFTTGTRTYAAGELIDSFVHLREDGKTSSGNWLYCNQYTEADGNKLKKRDTVDRSLNRIGLYSDWAWCWPLNRRIIYNRASVDRDGNPWDSEHPVLRWNGANWEGDVKDGGGGPVRGGGNLPFIMKPEGVARLWGLGLKDGPIPEVYEPWESPIKNVMSSQQSNPAAFIGTFMNARGTDADYPYVGTTYRCTEHWQTGIMTRSLPWLVEMMPAMYVELGEDLAATLNIENGDKVVVSSARGEIEAVAVVTQRFRGISVNGKDIHHIGILNHWGYSGMSKG</sequence>
<dbReference type="InterPro" id="IPR009010">
    <property type="entry name" value="Asp_de-COase-like_dom_sf"/>
</dbReference>
<dbReference type="SUPFAM" id="SSF50692">
    <property type="entry name" value="ADC-like"/>
    <property type="match status" value="1"/>
</dbReference>
<dbReference type="FunFam" id="3.40.228.10:FF:000009">
    <property type="entry name" value="Formate dehydrogenase, alpha subunit, selenocysteine-containing"/>
    <property type="match status" value="1"/>
</dbReference>
<feature type="domain" description="Molybdopterin dinucleotide-binding" evidence="11">
    <location>
        <begin position="187"/>
        <end position="254"/>
    </location>
</feature>
<dbReference type="InterPro" id="IPR006657">
    <property type="entry name" value="MoPterin_dinucl-bd_dom"/>
</dbReference>
<keyword evidence="7" id="KW-0574">Periplasm</keyword>
<dbReference type="GO" id="GO:0009061">
    <property type="term" value="P:anaerobic respiration"/>
    <property type="evidence" value="ECO:0007669"/>
    <property type="project" value="TreeGrafter"/>
</dbReference>
<proteinExistence type="inferred from homology"/>
<evidence type="ECO:0000256" key="7">
    <source>
        <dbReference type="ARBA" id="ARBA00022764"/>
    </source>
</evidence>
<comment type="caution">
    <text evidence="12">The sequence shown here is derived from an EMBL/GenBank/DDBJ whole genome shotgun (WGS) entry which is preliminary data.</text>
</comment>
<evidence type="ECO:0000256" key="4">
    <source>
        <dbReference type="ARBA" id="ARBA00022485"/>
    </source>
</evidence>
<dbReference type="GO" id="GO:0016491">
    <property type="term" value="F:oxidoreductase activity"/>
    <property type="evidence" value="ECO:0007669"/>
    <property type="project" value="UniProtKB-KW"/>
</dbReference>